<organism evidence="3 4">
    <name type="scientific">Dipteronia dyeriana</name>
    <dbReference type="NCBI Taxonomy" id="168575"/>
    <lineage>
        <taxon>Eukaryota</taxon>
        <taxon>Viridiplantae</taxon>
        <taxon>Streptophyta</taxon>
        <taxon>Embryophyta</taxon>
        <taxon>Tracheophyta</taxon>
        <taxon>Spermatophyta</taxon>
        <taxon>Magnoliopsida</taxon>
        <taxon>eudicotyledons</taxon>
        <taxon>Gunneridae</taxon>
        <taxon>Pentapetalae</taxon>
        <taxon>rosids</taxon>
        <taxon>malvids</taxon>
        <taxon>Sapindales</taxon>
        <taxon>Sapindaceae</taxon>
        <taxon>Hippocastanoideae</taxon>
        <taxon>Acereae</taxon>
        <taxon>Dipteronia</taxon>
    </lineage>
</organism>
<dbReference type="PANTHER" id="PTHR33649:SF4">
    <property type="entry name" value="PAR1 PROTEIN"/>
    <property type="match status" value="1"/>
</dbReference>
<protein>
    <recommendedName>
        <fullName evidence="5">PAR1 protein</fullName>
    </recommendedName>
</protein>
<accession>A0AAD9XEC2</accession>
<evidence type="ECO:0000313" key="4">
    <source>
        <dbReference type="Proteomes" id="UP001280121"/>
    </source>
</evidence>
<name>A0AAD9XEC2_9ROSI</name>
<evidence type="ECO:0000256" key="2">
    <source>
        <dbReference type="SAM" id="SignalP"/>
    </source>
</evidence>
<feature type="signal peptide" evidence="2">
    <location>
        <begin position="1"/>
        <end position="23"/>
    </location>
</feature>
<dbReference type="PANTHER" id="PTHR33649">
    <property type="entry name" value="PAR1 PROTEIN"/>
    <property type="match status" value="1"/>
</dbReference>
<proteinExistence type="predicted"/>
<feature type="chain" id="PRO_5042031333" description="PAR1 protein" evidence="2">
    <location>
        <begin position="24"/>
        <end position="255"/>
    </location>
</feature>
<evidence type="ECO:0008006" key="5">
    <source>
        <dbReference type="Google" id="ProtNLM"/>
    </source>
</evidence>
<evidence type="ECO:0000313" key="3">
    <source>
        <dbReference type="EMBL" id="KAK2657727.1"/>
    </source>
</evidence>
<dbReference type="InterPro" id="IPR009489">
    <property type="entry name" value="PAR1"/>
</dbReference>
<keyword evidence="4" id="KW-1185">Reference proteome</keyword>
<dbReference type="Proteomes" id="UP001280121">
    <property type="component" value="Unassembled WGS sequence"/>
</dbReference>
<dbReference type="AlphaFoldDB" id="A0AAD9XEC2"/>
<dbReference type="Pfam" id="PF06521">
    <property type="entry name" value="PAR1"/>
    <property type="match status" value="1"/>
</dbReference>
<feature type="region of interest" description="Disordered" evidence="1">
    <location>
        <begin position="177"/>
        <end position="255"/>
    </location>
</feature>
<dbReference type="EMBL" id="JANJYI010000003">
    <property type="protein sequence ID" value="KAK2657727.1"/>
    <property type="molecule type" value="Genomic_DNA"/>
</dbReference>
<comment type="caution">
    <text evidence="3">The sequence shown here is derived from an EMBL/GenBank/DDBJ whole genome shotgun (WGS) entry which is preliminary data.</text>
</comment>
<reference evidence="3" key="1">
    <citation type="journal article" date="2023" name="Plant J.">
        <title>Genome sequences and population genomics provide insights into the demographic history, inbreeding, and mutation load of two 'living fossil' tree species of Dipteronia.</title>
        <authorList>
            <person name="Feng Y."/>
            <person name="Comes H.P."/>
            <person name="Chen J."/>
            <person name="Zhu S."/>
            <person name="Lu R."/>
            <person name="Zhang X."/>
            <person name="Li P."/>
            <person name="Qiu J."/>
            <person name="Olsen K.M."/>
            <person name="Qiu Y."/>
        </authorList>
    </citation>
    <scope>NUCLEOTIDE SEQUENCE</scope>
    <source>
        <strain evidence="3">KIB01</strain>
    </source>
</reference>
<sequence>MAASFKLPLVLFLSSLFLHAALAEIVCEDLPKEVCAFSICSSGQRCILEKETMKDGKVEYQCKTSEVVVERMADYIETDECVRACGVDRNVVGISSDALFEPDFATKLCSPDCYQKCPNIVDLYFNLAAGEGAFLPNLCDVQRSNPHRAMVQLLSSGAGEEAESPLSAPTVASLTAASPDYAPSEGPVSTESPISTTTTTTTTTIYSADVPAQPPSSAMSPTASSPAMYPTASSPAMSPTASSPADAFEEDFEGA</sequence>
<gene>
    <name evidence="3" type="ORF">Ddye_010779</name>
</gene>
<keyword evidence="2" id="KW-0732">Signal</keyword>
<feature type="compositionally biased region" description="Low complexity" evidence="1">
    <location>
        <begin position="215"/>
        <end position="246"/>
    </location>
</feature>
<evidence type="ECO:0000256" key="1">
    <source>
        <dbReference type="SAM" id="MobiDB-lite"/>
    </source>
</evidence>